<evidence type="ECO:0000259" key="2">
    <source>
        <dbReference type="PROSITE" id="PS50190"/>
    </source>
</evidence>
<dbReference type="SUPFAM" id="SSF48425">
    <property type="entry name" value="Sec7 domain"/>
    <property type="match status" value="1"/>
</dbReference>
<evidence type="ECO:0000256" key="1">
    <source>
        <dbReference type="SAM" id="MobiDB-lite"/>
    </source>
</evidence>
<dbReference type="GO" id="GO:0032012">
    <property type="term" value="P:regulation of ARF protein signal transduction"/>
    <property type="evidence" value="ECO:0007669"/>
    <property type="project" value="InterPro"/>
</dbReference>
<dbReference type="SUPFAM" id="SSF50729">
    <property type="entry name" value="PH domain-like"/>
    <property type="match status" value="1"/>
</dbReference>
<feature type="compositionally biased region" description="Polar residues" evidence="1">
    <location>
        <begin position="529"/>
        <end position="538"/>
    </location>
</feature>
<feature type="compositionally biased region" description="Polar residues" evidence="1">
    <location>
        <begin position="818"/>
        <end position="844"/>
    </location>
</feature>
<evidence type="ECO:0000313" key="3">
    <source>
        <dbReference type="EMBL" id="TFK20762.1"/>
    </source>
</evidence>
<dbReference type="InterPro" id="IPR000904">
    <property type="entry name" value="Sec7_dom"/>
</dbReference>
<feature type="compositionally biased region" description="Polar residues" evidence="1">
    <location>
        <begin position="970"/>
        <end position="985"/>
    </location>
</feature>
<keyword evidence="4" id="KW-1185">Reference proteome</keyword>
<feature type="compositionally biased region" description="Polar residues" evidence="1">
    <location>
        <begin position="1575"/>
        <end position="1590"/>
    </location>
</feature>
<feature type="compositionally biased region" description="Polar residues" evidence="1">
    <location>
        <begin position="994"/>
        <end position="1004"/>
    </location>
</feature>
<evidence type="ECO:0000313" key="4">
    <source>
        <dbReference type="Proteomes" id="UP000307440"/>
    </source>
</evidence>
<dbReference type="OrthoDB" id="430364at2759"/>
<feature type="region of interest" description="Disordered" evidence="1">
    <location>
        <begin position="1035"/>
        <end position="1077"/>
    </location>
</feature>
<feature type="region of interest" description="Disordered" evidence="1">
    <location>
        <begin position="23"/>
        <end position="615"/>
    </location>
</feature>
<feature type="compositionally biased region" description="Basic and acidic residues" evidence="1">
    <location>
        <begin position="398"/>
        <end position="412"/>
    </location>
</feature>
<feature type="compositionally biased region" description="Basic residues" evidence="1">
    <location>
        <begin position="318"/>
        <end position="327"/>
    </location>
</feature>
<reference evidence="3 4" key="1">
    <citation type="journal article" date="2019" name="Nat. Ecol. Evol.">
        <title>Megaphylogeny resolves global patterns of mushroom evolution.</title>
        <authorList>
            <person name="Varga T."/>
            <person name="Krizsan K."/>
            <person name="Foldi C."/>
            <person name="Dima B."/>
            <person name="Sanchez-Garcia M."/>
            <person name="Sanchez-Ramirez S."/>
            <person name="Szollosi G.J."/>
            <person name="Szarkandi J.G."/>
            <person name="Papp V."/>
            <person name="Albert L."/>
            <person name="Andreopoulos W."/>
            <person name="Angelini C."/>
            <person name="Antonin V."/>
            <person name="Barry K.W."/>
            <person name="Bougher N.L."/>
            <person name="Buchanan P."/>
            <person name="Buyck B."/>
            <person name="Bense V."/>
            <person name="Catcheside P."/>
            <person name="Chovatia M."/>
            <person name="Cooper J."/>
            <person name="Damon W."/>
            <person name="Desjardin D."/>
            <person name="Finy P."/>
            <person name="Geml J."/>
            <person name="Haridas S."/>
            <person name="Hughes K."/>
            <person name="Justo A."/>
            <person name="Karasinski D."/>
            <person name="Kautmanova I."/>
            <person name="Kiss B."/>
            <person name="Kocsube S."/>
            <person name="Kotiranta H."/>
            <person name="LaButti K.M."/>
            <person name="Lechner B.E."/>
            <person name="Liimatainen K."/>
            <person name="Lipzen A."/>
            <person name="Lukacs Z."/>
            <person name="Mihaltcheva S."/>
            <person name="Morgado L.N."/>
            <person name="Niskanen T."/>
            <person name="Noordeloos M.E."/>
            <person name="Ohm R.A."/>
            <person name="Ortiz-Santana B."/>
            <person name="Ovrebo C."/>
            <person name="Racz N."/>
            <person name="Riley R."/>
            <person name="Savchenko A."/>
            <person name="Shiryaev A."/>
            <person name="Soop K."/>
            <person name="Spirin V."/>
            <person name="Szebenyi C."/>
            <person name="Tomsovsky M."/>
            <person name="Tulloss R.E."/>
            <person name="Uehling J."/>
            <person name="Grigoriev I.V."/>
            <person name="Vagvolgyi C."/>
            <person name="Papp T."/>
            <person name="Martin F.M."/>
            <person name="Miettinen O."/>
            <person name="Hibbett D.S."/>
            <person name="Nagy L.G."/>
        </authorList>
    </citation>
    <scope>NUCLEOTIDE SEQUENCE [LARGE SCALE GENOMIC DNA]</scope>
    <source>
        <strain evidence="3 4">CBS 121175</strain>
    </source>
</reference>
<accession>A0A5C3KKR4</accession>
<dbReference type="InterPro" id="IPR023394">
    <property type="entry name" value="Sec7_C_sf"/>
</dbReference>
<dbReference type="EMBL" id="ML210288">
    <property type="protein sequence ID" value="TFK20762.1"/>
    <property type="molecule type" value="Genomic_DNA"/>
</dbReference>
<dbReference type="STRING" id="230819.A0A5C3KKR4"/>
<feature type="compositionally biased region" description="Pro residues" evidence="1">
    <location>
        <begin position="256"/>
        <end position="265"/>
    </location>
</feature>
<dbReference type="SMART" id="SM00222">
    <property type="entry name" value="Sec7"/>
    <property type="match status" value="1"/>
</dbReference>
<feature type="compositionally biased region" description="Low complexity" evidence="1">
    <location>
        <begin position="704"/>
        <end position="736"/>
    </location>
</feature>
<feature type="compositionally biased region" description="Pro residues" evidence="1">
    <location>
        <begin position="165"/>
        <end position="185"/>
    </location>
</feature>
<feature type="compositionally biased region" description="Basic and acidic residues" evidence="1">
    <location>
        <begin position="547"/>
        <end position="556"/>
    </location>
</feature>
<name>A0A5C3KKR4_COPMA</name>
<organism evidence="3 4">
    <name type="scientific">Coprinopsis marcescibilis</name>
    <name type="common">Agaric fungus</name>
    <name type="synonym">Psathyrella marcescibilis</name>
    <dbReference type="NCBI Taxonomy" id="230819"/>
    <lineage>
        <taxon>Eukaryota</taxon>
        <taxon>Fungi</taxon>
        <taxon>Dikarya</taxon>
        <taxon>Basidiomycota</taxon>
        <taxon>Agaricomycotina</taxon>
        <taxon>Agaricomycetes</taxon>
        <taxon>Agaricomycetidae</taxon>
        <taxon>Agaricales</taxon>
        <taxon>Agaricineae</taxon>
        <taxon>Psathyrellaceae</taxon>
        <taxon>Coprinopsis</taxon>
    </lineage>
</organism>
<dbReference type="PANTHER" id="PTHR10663:SF405">
    <property type="entry name" value="ARF GUANINE NUCLEOTIDE EXCHANGE FACTOR SYT1"/>
    <property type="match status" value="1"/>
</dbReference>
<feature type="compositionally biased region" description="Polar residues" evidence="1">
    <location>
        <begin position="228"/>
        <end position="237"/>
    </location>
</feature>
<dbReference type="GO" id="GO:0005085">
    <property type="term" value="F:guanyl-nucleotide exchange factor activity"/>
    <property type="evidence" value="ECO:0007669"/>
    <property type="project" value="InterPro"/>
</dbReference>
<feature type="compositionally biased region" description="Polar residues" evidence="1">
    <location>
        <begin position="605"/>
        <end position="615"/>
    </location>
</feature>
<dbReference type="Gene3D" id="1.10.1000.11">
    <property type="entry name" value="Arf Nucleotide-binding Site Opener,domain 2"/>
    <property type="match status" value="1"/>
</dbReference>
<dbReference type="Gene3D" id="1.10.220.20">
    <property type="match status" value="1"/>
</dbReference>
<feature type="region of interest" description="Disordered" evidence="1">
    <location>
        <begin position="958"/>
        <end position="1013"/>
    </location>
</feature>
<feature type="compositionally biased region" description="Low complexity" evidence="1">
    <location>
        <begin position="328"/>
        <end position="337"/>
    </location>
</feature>
<feature type="compositionally biased region" description="Polar residues" evidence="1">
    <location>
        <begin position="367"/>
        <end position="385"/>
    </location>
</feature>
<feature type="region of interest" description="Disordered" evidence="1">
    <location>
        <begin position="813"/>
        <end position="850"/>
    </location>
</feature>
<proteinExistence type="predicted"/>
<feature type="compositionally biased region" description="Low complexity" evidence="1">
    <location>
        <begin position="1060"/>
        <end position="1073"/>
    </location>
</feature>
<protein>
    <recommendedName>
        <fullName evidence="2">SEC7 domain-containing protein</fullName>
    </recommendedName>
</protein>
<feature type="domain" description="SEC7" evidence="2">
    <location>
        <begin position="1204"/>
        <end position="1380"/>
    </location>
</feature>
<dbReference type="PROSITE" id="PS50190">
    <property type="entry name" value="SEC7"/>
    <property type="match status" value="1"/>
</dbReference>
<feature type="region of interest" description="Disordered" evidence="1">
    <location>
        <begin position="687"/>
        <end position="737"/>
    </location>
</feature>
<feature type="compositionally biased region" description="Acidic residues" evidence="1">
    <location>
        <begin position="570"/>
        <end position="587"/>
    </location>
</feature>
<feature type="compositionally biased region" description="Basic residues" evidence="1">
    <location>
        <begin position="1609"/>
        <end position="1619"/>
    </location>
</feature>
<feature type="region of interest" description="Disordered" evidence="1">
    <location>
        <begin position="1574"/>
        <end position="1623"/>
    </location>
</feature>
<sequence length="1697" mass="187178">MAEPESHVSRAEQRAFAVAKLKRAASLPRMKDGRRPPMNPDALSEAEKSIPPTPTPPDFDSRTPEHQPTPEPTPIEHSPQQAAQEYQEKKVEDNENQQLQDSHAIEVDAEADAETDDRSFSPGPTRSRRRPRSRSRSRNSKDFKGRNRGAPSPTPNNAGDSSPDEAPPMPITLPILPPLFTPIPSPYGLHPSRFLPSPDPSIFYGVPSSPPTPLPLPTLEALQKGLMRSNSAGNTAASRRLAMAKLTGGTDTYEPSPSPTPPPVPGSRLNRNNTVAGGERIAARQLMLGRLAGRVAKETDTEQQVSGEERGAPSPTPSKRRRRRSRRNSSSAANAAAVHDSDPSSTPNTPFYPPMHAASSDHFSDLRAQSATPNQASSSRNQSNERIADAVYANGRAENGHEPQEPRRRSVVIEDDEDDEERYPIARSRTPAITPPPHRASPYPQIPVFRTIHSSDSPESHSSDSVPGVNGGAGTGTIPVYLGRGSPARHDRFPSSPFPTPLKERQPLSDDDEEQVLYPADTLRPRTPASAQVPISDTSRPRTPYGTDRDAFDREISWVASPVPEINLPIDDDDGEEEDDEEDEDGGAEVPVQDNRYQEYDEPLSPTSVNGFSQSNVYNDASPRISASTSSIVVESEASADINHQQFAAIPLSQSASYSQQNGERSHITGDGYADWEERLLNREVTKQRSAEGSSPSAWEKVKSTFSRSTSSAGRRSRSNSIINRERNSSISRESGASLTFTATTTSQPVAPPLMQSPSASASILSLSPHSHMRGNPSPIPLMSDADRSKYQNDKLFPFPGMKRLEEQRKRGAFPVASASTPDVSMLASSEEQTAQPFSSTPQTPAEHYRERKLSRQASDPRLNTMLNQEHAAVSPVRQEYIDLAPLNVSANTGSSKAKLPMTFTDVKHWLSNYKGKKGSPSIVPAPTSVALSPSLESQLSVDSKFKSPFTEMFRTNNLDSGSEWEDKSTPTVTHPASPQNQTVNIRDYRRNGRTTPATNGASTDTERTPKAKKIVPLNIPLDDEATYRYQIFQEIPGEKPKPERQLFTPDPASSMSEFPAPSASDSSSTTSSQYSLGPTPQALALLQKLDDTLARGSVPVDEMPRKLLFSSPVLQVVNPNTVKDRFLFLFTDILVIAKPMLQESGALMDNSSVIPPDRKYIVKSVVRFRDLRFCQDRVEPLPKSATPSLLPRSPFLRSFVAQFAKDPEQAVNELLSRSKIDDSSVVGQVLFKTQELDRSRLGDYLCRRSSKSMLKAYLDNFGFLGLRIDNALRIFLHSIHIPQIQGVLEYLLDSFASRWYEANAKSVAYDRDMAIRLVRAIAQLNELLHGNIADEVGQTGPIRREITVKDFCDAFRRYDPRRLVSDELLDDVYTSIRTERLSQARAQASHGSPDIVISFKRPLPTRLTYKIQSDPVIIRLPQADPSLTLHLFGQDLVFEPPVLNFAKSPEASFRVTGTSLGSKSLVIRRSGPNAIKYAGVPLSYTIPVERAFMRNTFQVAFFNHTKAKRRYMFSVDDHLLRHQWAQSIRQQIEKSLATPPAGSENPIPGASDFFRAAEEVAFKVLQETLMGRLTKQQDSPSPPATDQNGHGSGYLVADRDVSNQASTAHRRSKSRSKLYPHQGAGRLEFDLHKSHHYHTSHDSNDTTDCDDNLGPYDQSGKLEGKVWTGREITLQCQQNSLIPAVLSYLQLGTGTS</sequence>
<dbReference type="Pfam" id="PF01369">
    <property type="entry name" value="Sec7"/>
    <property type="match status" value="1"/>
</dbReference>
<dbReference type="Proteomes" id="UP000307440">
    <property type="component" value="Unassembled WGS sequence"/>
</dbReference>
<gene>
    <name evidence="3" type="ORF">FA15DRAFT_624886</name>
</gene>
<feature type="compositionally biased region" description="Basic residues" evidence="1">
    <location>
        <begin position="126"/>
        <end position="138"/>
    </location>
</feature>
<feature type="region of interest" description="Disordered" evidence="1">
    <location>
        <begin position="767"/>
        <end position="786"/>
    </location>
</feature>
<dbReference type="InterPro" id="IPR035999">
    <property type="entry name" value="Sec7_dom_sf"/>
</dbReference>
<dbReference type="PANTHER" id="PTHR10663">
    <property type="entry name" value="GUANYL-NUCLEOTIDE EXCHANGE FACTOR"/>
    <property type="match status" value="1"/>
</dbReference>